<dbReference type="GO" id="GO:0016787">
    <property type="term" value="F:hydrolase activity"/>
    <property type="evidence" value="ECO:0007669"/>
    <property type="project" value="UniProtKB-ARBA"/>
</dbReference>
<dbReference type="Proteomes" id="UP001161247">
    <property type="component" value="Chromosome 2"/>
</dbReference>
<name>A0AAV1CQ28_OLDCO</name>
<reference evidence="2" key="1">
    <citation type="submission" date="2023-03" db="EMBL/GenBank/DDBJ databases">
        <authorList>
            <person name="Julca I."/>
        </authorList>
    </citation>
    <scope>NUCLEOTIDE SEQUENCE</scope>
</reference>
<dbReference type="InterPro" id="IPR000073">
    <property type="entry name" value="AB_hydrolase_1"/>
</dbReference>
<dbReference type="InterPro" id="IPR052370">
    <property type="entry name" value="Meta-cleavage_hydrolase"/>
</dbReference>
<dbReference type="PANTHER" id="PTHR43139">
    <property type="entry name" value="SI:DKEY-122A22.2"/>
    <property type="match status" value="1"/>
</dbReference>
<dbReference type="Gene3D" id="3.40.50.1820">
    <property type="entry name" value="alpha/beta hydrolase"/>
    <property type="match status" value="1"/>
</dbReference>
<accession>A0AAV1CQ28</accession>
<gene>
    <name evidence="2" type="ORF">OLC1_LOCUS7394</name>
</gene>
<evidence type="ECO:0000313" key="3">
    <source>
        <dbReference type="Proteomes" id="UP001161247"/>
    </source>
</evidence>
<organism evidence="2 3">
    <name type="scientific">Oldenlandia corymbosa var. corymbosa</name>
    <dbReference type="NCBI Taxonomy" id="529605"/>
    <lineage>
        <taxon>Eukaryota</taxon>
        <taxon>Viridiplantae</taxon>
        <taxon>Streptophyta</taxon>
        <taxon>Embryophyta</taxon>
        <taxon>Tracheophyta</taxon>
        <taxon>Spermatophyta</taxon>
        <taxon>Magnoliopsida</taxon>
        <taxon>eudicotyledons</taxon>
        <taxon>Gunneridae</taxon>
        <taxon>Pentapetalae</taxon>
        <taxon>asterids</taxon>
        <taxon>lamiids</taxon>
        <taxon>Gentianales</taxon>
        <taxon>Rubiaceae</taxon>
        <taxon>Rubioideae</taxon>
        <taxon>Spermacoceae</taxon>
        <taxon>Hedyotis-Oldenlandia complex</taxon>
        <taxon>Oldenlandia</taxon>
    </lineage>
</organism>
<dbReference type="PRINTS" id="PR00111">
    <property type="entry name" value="ABHYDROLASE"/>
</dbReference>
<dbReference type="SUPFAM" id="SSF53474">
    <property type="entry name" value="alpha/beta-Hydrolases"/>
    <property type="match status" value="1"/>
</dbReference>
<dbReference type="AlphaFoldDB" id="A0AAV1CQ28"/>
<dbReference type="InterPro" id="IPR029058">
    <property type="entry name" value="AB_hydrolase_fold"/>
</dbReference>
<evidence type="ECO:0000259" key="1">
    <source>
        <dbReference type="Pfam" id="PF00561"/>
    </source>
</evidence>
<dbReference type="EMBL" id="OX459119">
    <property type="protein sequence ID" value="CAI9096703.1"/>
    <property type="molecule type" value="Genomic_DNA"/>
</dbReference>
<protein>
    <submittedName>
        <fullName evidence="2">OLC1v1032904C1</fullName>
    </submittedName>
</protein>
<proteinExistence type="predicted"/>
<keyword evidence="3" id="KW-1185">Reference proteome</keyword>
<dbReference type="PANTHER" id="PTHR43139:SF52">
    <property type="entry name" value="SI:DKEY-122A22.2"/>
    <property type="match status" value="1"/>
</dbReference>
<evidence type="ECO:0000313" key="2">
    <source>
        <dbReference type="EMBL" id="CAI9096703.1"/>
    </source>
</evidence>
<sequence>MVASWFSIASLYGSFLHRCISSSGLSSQTVTIVHENGKKTRMHYWGPNPESVSPSKPSLVLIHGFGPAGAWQWRPQITDFSRHFNLYVPDLVFFGDHSSTESEERSEIFQAVCVGKLMEEIGVERYSVVGTSYGGFVAYRLAGMWPERVEKVVIASSGVNLTKKDNERLMKRANVGRIEELMLPGNPGQLRTLLSLSVHYWRPYYVPDFVLNDFLQKLYGKNRKEKLELLKGLTLGRDDSPQITPLKQEVLIVWGQNDQIFPLEKAKQLKECLGEKAKLEVLKNASHLPQLEQSGKFNKVVKAFLFAS</sequence>
<feature type="domain" description="AB hydrolase-1" evidence="1">
    <location>
        <begin position="57"/>
        <end position="292"/>
    </location>
</feature>
<dbReference type="Pfam" id="PF00561">
    <property type="entry name" value="Abhydrolase_1"/>
    <property type="match status" value="1"/>
</dbReference>